<evidence type="ECO:0000256" key="2">
    <source>
        <dbReference type="ARBA" id="ARBA00022737"/>
    </source>
</evidence>
<keyword evidence="1" id="KW-0732">Signal</keyword>
<comment type="caution">
    <text evidence="5">The sequence shown here is derived from an EMBL/GenBank/DDBJ whole genome shotgun (WGS) entry which is preliminary data.</text>
</comment>
<dbReference type="PANTHER" id="PTHR46809">
    <property type="entry name" value="STROMAL CELL-DERIVED FACTOR 2-LIKE PROTEIN"/>
    <property type="match status" value="1"/>
</dbReference>
<evidence type="ECO:0000313" key="5">
    <source>
        <dbReference type="EMBL" id="KAL3767176.1"/>
    </source>
</evidence>
<dbReference type="AlphaFoldDB" id="A0ABD3MT93"/>
<dbReference type="InterPro" id="IPR036300">
    <property type="entry name" value="MIR_dom_sf"/>
</dbReference>
<proteinExistence type="predicted"/>
<dbReference type="InterPro" id="IPR016093">
    <property type="entry name" value="MIR_motif"/>
</dbReference>
<dbReference type="EMBL" id="JALLBG020000077">
    <property type="protein sequence ID" value="KAL3767176.1"/>
    <property type="molecule type" value="Genomic_DNA"/>
</dbReference>
<protein>
    <recommendedName>
        <fullName evidence="4">MIR domain-containing protein</fullName>
    </recommendedName>
</protein>
<evidence type="ECO:0000313" key="6">
    <source>
        <dbReference type="Proteomes" id="UP001530293"/>
    </source>
</evidence>
<evidence type="ECO:0000256" key="1">
    <source>
        <dbReference type="ARBA" id="ARBA00022729"/>
    </source>
</evidence>
<dbReference type="Pfam" id="PF02815">
    <property type="entry name" value="MIR"/>
    <property type="match status" value="1"/>
</dbReference>
<dbReference type="SMART" id="SM00472">
    <property type="entry name" value="MIR"/>
    <property type="match status" value="2"/>
</dbReference>
<name>A0ABD3MT93_9STRA</name>
<feature type="domain" description="MIR" evidence="4">
    <location>
        <begin position="103"/>
        <end position="158"/>
    </location>
</feature>
<organism evidence="5 6">
    <name type="scientific">Discostella pseudostelligera</name>
    <dbReference type="NCBI Taxonomy" id="259834"/>
    <lineage>
        <taxon>Eukaryota</taxon>
        <taxon>Sar</taxon>
        <taxon>Stramenopiles</taxon>
        <taxon>Ochrophyta</taxon>
        <taxon>Bacillariophyta</taxon>
        <taxon>Coscinodiscophyceae</taxon>
        <taxon>Thalassiosirophycidae</taxon>
        <taxon>Stephanodiscales</taxon>
        <taxon>Stephanodiscaceae</taxon>
        <taxon>Discostella</taxon>
    </lineage>
</organism>
<feature type="transmembrane region" description="Helical" evidence="3">
    <location>
        <begin position="6"/>
        <end position="24"/>
    </location>
</feature>
<gene>
    <name evidence="5" type="ORF">ACHAWU_003267</name>
</gene>
<dbReference type="PANTHER" id="PTHR46809:SF2">
    <property type="entry name" value="GH21273P"/>
    <property type="match status" value="1"/>
</dbReference>
<dbReference type="Proteomes" id="UP001530293">
    <property type="component" value="Unassembled WGS sequence"/>
</dbReference>
<dbReference type="Gene3D" id="2.80.10.50">
    <property type="match status" value="1"/>
</dbReference>
<accession>A0ABD3MT93</accession>
<dbReference type="PROSITE" id="PS50919">
    <property type="entry name" value="MIR"/>
    <property type="match status" value="2"/>
</dbReference>
<keyword evidence="6" id="KW-1185">Reference proteome</keyword>
<sequence length="226" mass="24689">MKLVTPLHIITAPILIVVILLAIVRGCDSSDDDKYVTCGSAIKLTHVESGGNYFLNSDERQLQSGSGQQLVTVAEDNRSPQGLWQVREAHDEGNIVPPACLTGAPVPCGKTIRLNHIVTGSNLHTHGIRSPLSNQQEVSGFGRDGSTDLGDDWIVVCNTGHWKRDTPMQLRSAATNRYLGASSSVKFTEQNCGRGCPILNHLELFGREANDLYTQWKVELGVHLHK</sequence>
<evidence type="ECO:0000256" key="3">
    <source>
        <dbReference type="SAM" id="Phobius"/>
    </source>
</evidence>
<dbReference type="CDD" id="cd23279">
    <property type="entry name" value="beta-trefoil_MIR_SDF2-like"/>
    <property type="match status" value="1"/>
</dbReference>
<keyword evidence="2" id="KW-0677">Repeat</keyword>
<feature type="domain" description="MIR" evidence="4">
    <location>
        <begin position="33"/>
        <end position="89"/>
    </location>
</feature>
<keyword evidence="3" id="KW-0472">Membrane</keyword>
<evidence type="ECO:0000259" key="4">
    <source>
        <dbReference type="PROSITE" id="PS50919"/>
    </source>
</evidence>
<keyword evidence="3" id="KW-1133">Transmembrane helix</keyword>
<dbReference type="SUPFAM" id="SSF82109">
    <property type="entry name" value="MIR domain"/>
    <property type="match status" value="1"/>
</dbReference>
<reference evidence="5 6" key="1">
    <citation type="submission" date="2024-10" db="EMBL/GenBank/DDBJ databases">
        <title>Updated reference genomes for cyclostephanoid diatoms.</title>
        <authorList>
            <person name="Roberts W.R."/>
            <person name="Alverson A.J."/>
        </authorList>
    </citation>
    <scope>NUCLEOTIDE SEQUENCE [LARGE SCALE GENOMIC DNA]</scope>
    <source>
        <strain evidence="5 6">AJA232-27</strain>
    </source>
</reference>
<keyword evidence="3" id="KW-0812">Transmembrane</keyword>